<protein>
    <submittedName>
        <fullName evidence="3">Glycosyltransferase involved in cell wall bisynthesis</fullName>
    </submittedName>
</protein>
<keyword evidence="3" id="KW-0808">Transferase</keyword>
<dbReference type="EMBL" id="FMYW01000001">
    <property type="protein sequence ID" value="SDB95293.1"/>
    <property type="molecule type" value="Genomic_DNA"/>
</dbReference>
<dbReference type="OrthoDB" id="267399at2"/>
<evidence type="ECO:0000259" key="1">
    <source>
        <dbReference type="Pfam" id="PF00534"/>
    </source>
</evidence>
<evidence type="ECO:0000313" key="4">
    <source>
        <dbReference type="Proteomes" id="UP000198943"/>
    </source>
</evidence>
<dbReference type="Proteomes" id="UP000198943">
    <property type="component" value="Unassembled WGS sequence"/>
</dbReference>
<dbReference type="SUPFAM" id="SSF53756">
    <property type="entry name" value="UDP-Glycosyltransferase/glycogen phosphorylase"/>
    <property type="match status" value="1"/>
</dbReference>
<gene>
    <name evidence="3" type="ORF">SAMN04487864_10186</name>
</gene>
<dbReference type="RefSeq" id="WP_093728876.1">
    <property type="nucleotide sequence ID" value="NZ_FMYW01000001.1"/>
</dbReference>
<dbReference type="InterPro" id="IPR001296">
    <property type="entry name" value="Glyco_trans_1"/>
</dbReference>
<evidence type="ECO:0000313" key="3">
    <source>
        <dbReference type="EMBL" id="SDB95293.1"/>
    </source>
</evidence>
<dbReference type="PANTHER" id="PTHR12526">
    <property type="entry name" value="GLYCOSYLTRANSFERASE"/>
    <property type="match status" value="1"/>
</dbReference>
<feature type="domain" description="Glycosyltransferase subfamily 4-like N-terminal" evidence="2">
    <location>
        <begin position="16"/>
        <end position="194"/>
    </location>
</feature>
<organism evidence="3 4">
    <name type="scientific">Succiniclasticum ruminis</name>
    <dbReference type="NCBI Taxonomy" id="40841"/>
    <lineage>
        <taxon>Bacteria</taxon>
        <taxon>Bacillati</taxon>
        <taxon>Bacillota</taxon>
        <taxon>Negativicutes</taxon>
        <taxon>Acidaminococcales</taxon>
        <taxon>Acidaminococcaceae</taxon>
        <taxon>Succiniclasticum</taxon>
    </lineage>
</organism>
<reference evidence="4" key="1">
    <citation type="submission" date="2016-10" db="EMBL/GenBank/DDBJ databases">
        <authorList>
            <person name="Varghese N."/>
            <person name="Submissions S."/>
        </authorList>
    </citation>
    <scope>NUCLEOTIDE SEQUENCE [LARGE SCALE GENOMIC DNA]</scope>
    <source>
        <strain evidence="4">DSM 11005</strain>
    </source>
</reference>
<dbReference type="Pfam" id="PF00534">
    <property type="entry name" value="Glycos_transf_1"/>
    <property type="match status" value="1"/>
</dbReference>
<dbReference type="Gene3D" id="3.40.50.2000">
    <property type="entry name" value="Glycogen Phosphorylase B"/>
    <property type="match status" value="2"/>
</dbReference>
<dbReference type="Pfam" id="PF13439">
    <property type="entry name" value="Glyco_transf_4"/>
    <property type="match status" value="1"/>
</dbReference>
<keyword evidence="4" id="KW-1185">Reference proteome</keyword>
<dbReference type="InterPro" id="IPR028098">
    <property type="entry name" value="Glyco_trans_4-like_N"/>
</dbReference>
<accession>A0A1G6HMB4</accession>
<proteinExistence type="predicted"/>
<dbReference type="GO" id="GO:0016757">
    <property type="term" value="F:glycosyltransferase activity"/>
    <property type="evidence" value="ECO:0007669"/>
    <property type="project" value="InterPro"/>
</dbReference>
<dbReference type="AlphaFoldDB" id="A0A1G6HMB4"/>
<sequence length="394" mass="44426">MRILLANMAKMVEDTGGLAKVTSAFANEMQRRGHTVSLVYSDEKSGDFYYPLNPGIPAYDVCLSNGRRIGFPLYLKAKRELLRMFSKQKARTVNNDFAERYLLQNLRQTVEAVNPDVIVSFQPAASKLLLCDLQLTIPVISMSHGDPEDYFHIYPKKEIPSLVKSAVCQVLLPSFAQHIHNHLPEARTVVIGNAIPQYAAQAELDKPKDRYTIVSVGRLTRNHKRPHLLVEAFARLADNYPDWQAELWGDVDQRAYYEELKFMIKNKNLQDRVFLKGTSNEIPNILQRCDIFAFPSAYEGFGLALGEAMSMGLPAVGYKSCSAVNELIRDGVNGFLCEEGPEDLAAKLDRLMGDRALRARMGQAARDSMKQYAPEAIWDAWENLLEEMAAKPQH</sequence>
<feature type="domain" description="Glycosyl transferase family 1" evidence="1">
    <location>
        <begin position="202"/>
        <end position="367"/>
    </location>
</feature>
<name>A0A1G6HMB4_9FIRM</name>
<evidence type="ECO:0000259" key="2">
    <source>
        <dbReference type="Pfam" id="PF13439"/>
    </source>
</evidence>